<comment type="catalytic activity">
    <reaction evidence="6">
        <text>L-aspartate + NAD(+) + H2O = oxaloacetate + NH4(+) + NADH + H(+)</text>
        <dbReference type="Rhea" id="RHEA:11788"/>
        <dbReference type="ChEBI" id="CHEBI:15377"/>
        <dbReference type="ChEBI" id="CHEBI:15378"/>
        <dbReference type="ChEBI" id="CHEBI:16452"/>
        <dbReference type="ChEBI" id="CHEBI:28938"/>
        <dbReference type="ChEBI" id="CHEBI:29991"/>
        <dbReference type="ChEBI" id="CHEBI:57540"/>
        <dbReference type="ChEBI" id="CHEBI:57945"/>
        <dbReference type="EC" id="1.4.1.21"/>
    </reaction>
</comment>
<dbReference type="PANTHER" id="PTHR31873:SF6">
    <property type="entry name" value="ASPARTATE DEHYDROGENASE DOMAIN-CONTAINING PROTEIN"/>
    <property type="match status" value="1"/>
</dbReference>
<name>A0A4Z0WAN1_9GAMM</name>
<evidence type="ECO:0000256" key="3">
    <source>
        <dbReference type="ARBA" id="ARBA00022857"/>
    </source>
</evidence>
<organism evidence="9 10">
    <name type="scientific">Natronospirillum operosum</name>
    <dbReference type="NCBI Taxonomy" id="2759953"/>
    <lineage>
        <taxon>Bacteria</taxon>
        <taxon>Pseudomonadati</taxon>
        <taxon>Pseudomonadota</taxon>
        <taxon>Gammaproteobacteria</taxon>
        <taxon>Oceanospirillales</taxon>
        <taxon>Natronospirillaceae</taxon>
        <taxon>Natronospirillum</taxon>
    </lineage>
</organism>
<evidence type="ECO:0000256" key="6">
    <source>
        <dbReference type="HAMAP-Rule" id="MF_01265"/>
    </source>
</evidence>
<comment type="pathway">
    <text evidence="6">Cofactor biosynthesis; NAD(+) biosynthesis; iminoaspartate from L-aspartate (dehydrogenase route): step 1/1.</text>
</comment>
<dbReference type="Gene3D" id="3.30.360.10">
    <property type="entry name" value="Dihydrodipicolinate Reductase, domain 2"/>
    <property type="match status" value="1"/>
</dbReference>
<dbReference type="PANTHER" id="PTHR31873">
    <property type="entry name" value="L-ASPARTATE DEHYDROGENASE-RELATED"/>
    <property type="match status" value="1"/>
</dbReference>
<feature type="binding site" evidence="6">
    <location>
        <position position="199"/>
    </location>
    <ligand>
        <name>NAD(+)</name>
        <dbReference type="ChEBI" id="CHEBI:57540"/>
    </ligand>
</feature>
<keyword evidence="2 6" id="KW-0662">Pyridine nucleotide biosynthesis</keyword>
<proteinExistence type="inferred from homology"/>
<dbReference type="OrthoDB" id="7056904at2"/>
<dbReference type="SUPFAM" id="SSF55347">
    <property type="entry name" value="Glyceraldehyde-3-phosphate dehydrogenase-like, C-terminal domain"/>
    <property type="match status" value="1"/>
</dbReference>
<dbReference type="EMBL" id="SRMF01000002">
    <property type="protein sequence ID" value="TGG94249.1"/>
    <property type="molecule type" value="Genomic_DNA"/>
</dbReference>
<dbReference type="EC" id="1.4.1.21" evidence="6"/>
<dbReference type="SUPFAM" id="SSF51735">
    <property type="entry name" value="NAD(P)-binding Rossmann-fold domains"/>
    <property type="match status" value="1"/>
</dbReference>
<comment type="catalytic activity">
    <reaction evidence="6">
        <text>L-aspartate + NADP(+) + H2O = oxaloacetate + NH4(+) + NADPH + H(+)</text>
        <dbReference type="Rhea" id="RHEA:11784"/>
        <dbReference type="ChEBI" id="CHEBI:15377"/>
        <dbReference type="ChEBI" id="CHEBI:15378"/>
        <dbReference type="ChEBI" id="CHEBI:16452"/>
        <dbReference type="ChEBI" id="CHEBI:28938"/>
        <dbReference type="ChEBI" id="CHEBI:29991"/>
        <dbReference type="ChEBI" id="CHEBI:57783"/>
        <dbReference type="ChEBI" id="CHEBI:58349"/>
        <dbReference type="EC" id="1.4.1.21"/>
    </reaction>
</comment>
<comment type="caution">
    <text evidence="9">The sequence shown here is derived from an EMBL/GenBank/DDBJ whole genome shotgun (WGS) entry which is preliminary data.</text>
</comment>
<feature type="domain" description="Aspartate dehydrogenase" evidence="7">
    <location>
        <begin position="177"/>
        <end position="264"/>
    </location>
</feature>
<evidence type="ECO:0000259" key="8">
    <source>
        <dbReference type="Pfam" id="PF03447"/>
    </source>
</evidence>
<keyword evidence="4 6" id="KW-0560">Oxidoreductase</keyword>
<comment type="similarity">
    <text evidence="1 6">Belongs to the L-aspartate dehydrogenase family.</text>
</comment>
<accession>A0A4Z0WAN1</accession>
<feature type="active site" evidence="6">
    <location>
        <position position="229"/>
    </location>
</feature>
<dbReference type="Pfam" id="PF03447">
    <property type="entry name" value="NAD_binding_3"/>
    <property type="match status" value="1"/>
</dbReference>
<evidence type="ECO:0000256" key="1">
    <source>
        <dbReference type="ARBA" id="ARBA00008331"/>
    </source>
</evidence>
<dbReference type="GO" id="GO:0009435">
    <property type="term" value="P:NAD+ biosynthetic process"/>
    <property type="evidence" value="ECO:0007669"/>
    <property type="project" value="UniProtKB-UniRule"/>
</dbReference>
<keyword evidence="5 6" id="KW-0520">NAD</keyword>
<dbReference type="InterPro" id="IPR020626">
    <property type="entry name" value="Asp_DH_prok"/>
</dbReference>
<keyword evidence="3 6" id="KW-0521">NADP</keyword>
<dbReference type="Gene3D" id="3.40.50.720">
    <property type="entry name" value="NAD(P)-binding Rossmann-like Domain"/>
    <property type="match status" value="1"/>
</dbReference>
<protein>
    <recommendedName>
        <fullName evidence="6">L-aspartate dehydrogenase</fullName>
        <ecNumber evidence="6">1.4.1.21</ecNumber>
    </recommendedName>
</protein>
<comment type="function">
    <text evidence="6">Specifically catalyzes the NAD or NADP-dependent dehydrogenation of L-aspartate to iminoaspartate.</text>
</comment>
<comment type="miscellaneous">
    <text evidence="6">The iminoaspartate product is unstable in aqueous solution and can decompose to oxaloacetate and ammonia.</text>
</comment>
<dbReference type="Pfam" id="PF01958">
    <property type="entry name" value="Asp_DH_C"/>
    <property type="match status" value="1"/>
</dbReference>
<dbReference type="GO" id="GO:0051287">
    <property type="term" value="F:NAD binding"/>
    <property type="evidence" value="ECO:0007669"/>
    <property type="project" value="UniProtKB-UniRule"/>
</dbReference>
<evidence type="ECO:0000259" key="7">
    <source>
        <dbReference type="Pfam" id="PF01958"/>
    </source>
</evidence>
<gene>
    <name evidence="6" type="primary">nadX</name>
    <name evidence="9" type="ORF">E4656_08775</name>
</gene>
<feature type="binding site" evidence="6">
    <location>
        <position position="133"/>
    </location>
    <ligand>
        <name>NAD(+)</name>
        <dbReference type="ChEBI" id="CHEBI:57540"/>
    </ligand>
</feature>
<dbReference type="InterPro" id="IPR011182">
    <property type="entry name" value="L-Asp_DH"/>
</dbReference>
<dbReference type="RefSeq" id="WP_135482816.1">
    <property type="nucleotide sequence ID" value="NZ_SRMF01000002.1"/>
</dbReference>
<dbReference type="PIRSF" id="PIRSF005227">
    <property type="entry name" value="Asp_dh_NAD_syn"/>
    <property type="match status" value="1"/>
</dbReference>
<evidence type="ECO:0000256" key="2">
    <source>
        <dbReference type="ARBA" id="ARBA00022642"/>
    </source>
</evidence>
<reference evidence="9 10" key="1">
    <citation type="submission" date="2019-04" db="EMBL/GenBank/DDBJ databases">
        <title>Natronospirillum operosus gen. nov., sp. nov., a haloalkaliphilic satellite isolated from decaying biomass of laboratory culture of cyanobacterium Geitlerinema sp. and proposal of Natronospirillaceae fam. nov. and Saccharospirillaceae fam. nov.</title>
        <authorList>
            <person name="Kevbrin V."/>
            <person name="Boltyanskaya Y."/>
            <person name="Koziaeva V."/>
            <person name="Grouzdev D.S."/>
            <person name="Park M."/>
            <person name="Cho J."/>
        </authorList>
    </citation>
    <scope>NUCLEOTIDE SEQUENCE [LARGE SCALE GENOMIC DNA]</scope>
    <source>
        <strain evidence="9 10">G-116</strain>
    </source>
</reference>
<dbReference type="NCBIfam" id="NF009828">
    <property type="entry name" value="PRK13303.1-3"/>
    <property type="match status" value="1"/>
</dbReference>
<dbReference type="GO" id="GO:0050661">
    <property type="term" value="F:NADP binding"/>
    <property type="evidence" value="ECO:0007669"/>
    <property type="project" value="UniProtKB-UniRule"/>
</dbReference>
<dbReference type="Proteomes" id="UP000297475">
    <property type="component" value="Unassembled WGS sequence"/>
</dbReference>
<keyword evidence="10" id="KW-1185">Reference proteome</keyword>
<dbReference type="GO" id="GO:0016639">
    <property type="term" value="F:oxidoreductase activity, acting on the CH-NH2 group of donors, NAD or NADP as acceptor"/>
    <property type="evidence" value="ECO:0007669"/>
    <property type="project" value="UniProtKB-UniRule"/>
</dbReference>
<dbReference type="InterPro" id="IPR036291">
    <property type="entry name" value="NAD(P)-bd_dom_sf"/>
</dbReference>
<dbReference type="UniPathway" id="UPA00253">
    <property type="reaction ID" value="UER00456"/>
</dbReference>
<dbReference type="AlphaFoldDB" id="A0A4Z0WAN1"/>
<evidence type="ECO:0000313" key="9">
    <source>
        <dbReference type="EMBL" id="TGG94249.1"/>
    </source>
</evidence>
<feature type="domain" description="Aspartate/homoserine dehydrogenase NAD-binding" evidence="8">
    <location>
        <begin position="22"/>
        <end position="128"/>
    </location>
</feature>
<dbReference type="InterPro" id="IPR005106">
    <property type="entry name" value="Asp/hSer_DH_NAD-bd"/>
</dbReference>
<dbReference type="NCBIfam" id="NF009827">
    <property type="entry name" value="PRK13303.1-2"/>
    <property type="match status" value="1"/>
</dbReference>
<evidence type="ECO:0000313" key="10">
    <source>
        <dbReference type="Proteomes" id="UP000297475"/>
    </source>
</evidence>
<dbReference type="HAMAP" id="MF_01265">
    <property type="entry name" value="NadX"/>
    <property type="match status" value="1"/>
</dbReference>
<evidence type="ECO:0000256" key="4">
    <source>
        <dbReference type="ARBA" id="ARBA00023002"/>
    </source>
</evidence>
<sequence length="276" mass="29130">MTAQRNQNPQSGAASRSIMMIGYGAMGREVHRLLPAGLSLDWVVLPAHSDLSERQHLRDINTVSRVDQCAGRPDLVLECAGQAGVREHGVAVLERGLDLAVVSVGALADEALHKRLEEAARKGGGRLILLSGAIAGIDGLAAAREGGLDEVTYESRKAPRSWKGSHAENLINLDTVSSATVFFEGTAAEAARLFPANANVAATVGLAGVGLEATTVKLTVDPHTATNTHRIHARGRFGEFHIELNGRPLENNPKTSTLAALSVVRACRQALAPIVI</sequence>
<evidence type="ECO:0000256" key="5">
    <source>
        <dbReference type="ARBA" id="ARBA00023027"/>
    </source>
</evidence>
<dbReference type="InterPro" id="IPR002811">
    <property type="entry name" value="Asp_DH"/>
</dbReference>
<dbReference type="GO" id="GO:0033735">
    <property type="term" value="F:aspartate dehydrogenase [NAD(P)+] activity"/>
    <property type="evidence" value="ECO:0007669"/>
    <property type="project" value="UniProtKB-EC"/>
</dbReference>